<dbReference type="InterPro" id="IPR044140">
    <property type="entry name" value="ProRS_anticodon_short"/>
</dbReference>
<proteinExistence type="inferred from homology"/>
<keyword evidence="7 12" id="KW-0648">Protein biosynthesis</keyword>
<dbReference type="PRINTS" id="PR01046">
    <property type="entry name" value="TRNASYNTHPRO"/>
</dbReference>
<dbReference type="GO" id="GO:0004827">
    <property type="term" value="F:proline-tRNA ligase activity"/>
    <property type="evidence" value="ECO:0007669"/>
    <property type="project" value="UniProtKB-UniRule"/>
</dbReference>
<dbReference type="RefSeq" id="WP_198603437.1">
    <property type="nucleotide sequence ID" value="NZ_CATNWK010000024.1"/>
</dbReference>
<dbReference type="EC" id="6.1.1.15" evidence="12"/>
<dbReference type="InterPro" id="IPR036754">
    <property type="entry name" value="YbaK/aa-tRNA-synt-asso_dom_sf"/>
</dbReference>
<dbReference type="CDD" id="cd04334">
    <property type="entry name" value="ProRS-INS"/>
    <property type="match status" value="1"/>
</dbReference>
<dbReference type="InterPro" id="IPR002316">
    <property type="entry name" value="Pro-tRNA-ligase_IIa"/>
</dbReference>
<dbReference type="InterPro" id="IPR004154">
    <property type="entry name" value="Anticodon-bd"/>
</dbReference>
<dbReference type="CDD" id="cd00861">
    <property type="entry name" value="ProRS_anticodon_short"/>
    <property type="match status" value="1"/>
</dbReference>
<dbReference type="GO" id="GO:0016740">
    <property type="term" value="F:transferase activity"/>
    <property type="evidence" value="ECO:0007669"/>
    <property type="project" value="UniProtKB-ARBA"/>
</dbReference>
<comment type="caution">
    <text evidence="15">The sequence shown here is derived from an EMBL/GenBank/DDBJ whole genome shotgun (WGS) entry which is preliminary data.</text>
</comment>
<evidence type="ECO:0000256" key="3">
    <source>
        <dbReference type="ARBA" id="ARBA00022490"/>
    </source>
</evidence>
<comment type="domain">
    <text evidence="12">Consists of three domains: the N-terminal catalytic domain, the editing domain and the C-terminal anticodon-binding domain.</text>
</comment>
<name>A0AAW9IRW4_CLOPF</name>
<comment type="subcellular location">
    <subcellularLocation>
        <location evidence="1 12">Cytoplasm</location>
    </subcellularLocation>
</comment>
<dbReference type="InterPro" id="IPR023717">
    <property type="entry name" value="Pro-tRNA-Synthase_IIa_type1"/>
</dbReference>
<dbReference type="PANTHER" id="PTHR42753:SF2">
    <property type="entry name" value="PROLINE--TRNA LIGASE"/>
    <property type="match status" value="1"/>
</dbReference>
<evidence type="ECO:0000313" key="15">
    <source>
        <dbReference type="EMBL" id="MDZ5032655.1"/>
    </source>
</evidence>
<dbReference type="FunFam" id="3.30.930.10:FF:000066">
    <property type="entry name" value="Proline--tRNA ligase"/>
    <property type="match status" value="1"/>
</dbReference>
<dbReference type="SUPFAM" id="SSF52954">
    <property type="entry name" value="Class II aaRS ABD-related"/>
    <property type="match status" value="1"/>
</dbReference>
<organism evidence="15 17">
    <name type="scientific">Clostridium perfringens</name>
    <dbReference type="NCBI Taxonomy" id="1502"/>
    <lineage>
        <taxon>Bacteria</taxon>
        <taxon>Bacillati</taxon>
        <taxon>Bacillota</taxon>
        <taxon>Clostridia</taxon>
        <taxon>Eubacteriales</taxon>
        <taxon>Clostridiaceae</taxon>
        <taxon>Clostridium</taxon>
    </lineage>
</organism>
<dbReference type="GO" id="GO:0005524">
    <property type="term" value="F:ATP binding"/>
    <property type="evidence" value="ECO:0007669"/>
    <property type="project" value="UniProtKB-UniRule"/>
</dbReference>
<dbReference type="InterPro" id="IPR002314">
    <property type="entry name" value="aa-tRNA-synt_IIb"/>
</dbReference>
<dbReference type="SUPFAM" id="SSF55681">
    <property type="entry name" value="Class II aaRS and biotin synthetases"/>
    <property type="match status" value="1"/>
</dbReference>
<evidence type="ECO:0000313" key="14">
    <source>
        <dbReference type="EMBL" id="MDZ4999705.1"/>
    </source>
</evidence>
<dbReference type="PANTHER" id="PTHR42753">
    <property type="entry name" value="MITOCHONDRIAL RIBOSOME PROTEIN L39/PROLYL-TRNA LIGASE FAMILY MEMBER"/>
    <property type="match status" value="1"/>
</dbReference>
<evidence type="ECO:0000256" key="4">
    <source>
        <dbReference type="ARBA" id="ARBA00022598"/>
    </source>
</evidence>
<evidence type="ECO:0000313" key="16">
    <source>
        <dbReference type="EMBL" id="MDZ7539917.1"/>
    </source>
</evidence>
<dbReference type="InterPro" id="IPR033730">
    <property type="entry name" value="ProRS_core_prok"/>
</dbReference>
<evidence type="ECO:0000259" key="13">
    <source>
        <dbReference type="PROSITE" id="PS50862"/>
    </source>
</evidence>
<dbReference type="EMBL" id="WNVC01000041">
    <property type="protein sequence ID" value="MDZ4999705.1"/>
    <property type="molecule type" value="Genomic_DNA"/>
</dbReference>
<protein>
    <recommendedName>
        <fullName evidence="12">Proline--tRNA ligase</fullName>
        <ecNumber evidence="12">6.1.1.15</ecNumber>
    </recommendedName>
    <alternativeName>
        <fullName evidence="12">Prolyl-tRNA synthetase</fullName>
        <shortName evidence="12">ProRS</shortName>
    </alternativeName>
</protein>
<keyword evidence="3 12" id="KW-0963">Cytoplasm</keyword>
<dbReference type="HAMAP" id="MF_01569">
    <property type="entry name" value="Pro_tRNA_synth_type1"/>
    <property type="match status" value="1"/>
</dbReference>
<comment type="subunit">
    <text evidence="2 12">Homodimer.</text>
</comment>
<evidence type="ECO:0000256" key="10">
    <source>
        <dbReference type="ARBA" id="ARBA00053664"/>
    </source>
</evidence>
<evidence type="ECO:0000256" key="11">
    <source>
        <dbReference type="ARBA" id="ARBA00060755"/>
    </source>
</evidence>
<dbReference type="PIRSF" id="PIRSF001535">
    <property type="entry name" value="ProRS_1"/>
    <property type="match status" value="1"/>
</dbReference>
<dbReference type="GO" id="GO:0140096">
    <property type="term" value="F:catalytic activity, acting on a protein"/>
    <property type="evidence" value="ECO:0007669"/>
    <property type="project" value="UniProtKB-ARBA"/>
</dbReference>
<comment type="similarity">
    <text evidence="11 12">Belongs to the class-II aminoacyl-tRNA synthetase family. ProS type 1 subfamily.</text>
</comment>
<dbReference type="Gene3D" id="3.30.930.10">
    <property type="entry name" value="Bira Bifunctional Protein, Domain 2"/>
    <property type="match status" value="2"/>
</dbReference>
<dbReference type="PROSITE" id="PS50862">
    <property type="entry name" value="AA_TRNA_LIGASE_II"/>
    <property type="match status" value="1"/>
</dbReference>
<accession>A0AAW9IRW4</accession>
<dbReference type="InterPro" id="IPR045864">
    <property type="entry name" value="aa-tRNA-synth_II/BPL/LPL"/>
</dbReference>
<dbReference type="NCBIfam" id="NF006625">
    <property type="entry name" value="PRK09194.1"/>
    <property type="match status" value="1"/>
</dbReference>
<dbReference type="GO" id="GO:0005829">
    <property type="term" value="C:cytosol"/>
    <property type="evidence" value="ECO:0007669"/>
    <property type="project" value="TreeGrafter"/>
</dbReference>
<feature type="domain" description="Aminoacyl-transfer RNA synthetases class-II family profile" evidence="13">
    <location>
        <begin position="38"/>
        <end position="463"/>
    </location>
</feature>
<dbReference type="NCBIfam" id="TIGR00409">
    <property type="entry name" value="proS_fam_II"/>
    <property type="match status" value="1"/>
</dbReference>
<evidence type="ECO:0000256" key="7">
    <source>
        <dbReference type="ARBA" id="ARBA00022917"/>
    </source>
</evidence>
<dbReference type="Proteomes" id="UP001288944">
    <property type="component" value="Unassembled WGS sequence"/>
</dbReference>
<reference evidence="15" key="1">
    <citation type="submission" date="2019-11" db="EMBL/GenBank/DDBJ databases">
        <title>Characterization of Clostridium perfringens isolates from swine manure treated agricultural soils.</title>
        <authorList>
            <person name="Wushke S.T."/>
        </authorList>
    </citation>
    <scope>NUCLEOTIDE SEQUENCE</scope>
    <source>
        <strain evidence="15">X15</strain>
        <strain evidence="14">X26</strain>
        <strain evidence="16">X62</strain>
    </source>
</reference>
<dbReference type="CDD" id="cd00779">
    <property type="entry name" value="ProRS_core_prok"/>
    <property type="match status" value="1"/>
</dbReference>
<dbReference type="SUPFAM" id="SSF55826">
    <property type="entry name" value="YbaK/ProRS associated domain"/>
    <property type="match status" value="1"/>
</dbReference>
<dbReference type="AlphaFoldDB" id="A0AAW9IRW4"/>
<dbReference type="GO" id="GO:0002161">
    <property type="term" value="F:aminoacyl-tRNA deacylase activity"/>
    <property type="evidence" value="ECO:0007669"/>
    <property type="project" value="InterPro"/>
</dbReference>
<dbReference type="FunFam" id="3.40.50.800:FF:000011">
    <property type="entry name" value="Proline--tRNA ligase"/>
    <property type="match status" value="1"/>
</dbReference>
<evidence type="ECO:0000313" key="17">
    <source>
        <dbReference type="Proteomes" id="UP001289066"/>
    </source>
</evidence>
<dbReference type="Pfam" id="PF00587">
    <property type="entry name" value="tRNA-synt_2b"/>
    <property type="match status" value="1"/>
</dbReference>
<dbReference type="GO" id="GO:0006433">
    <property type="term" value="P:prolyl-tRNA aminoacylation"/>
    <property type="evidence" value="ECO:0007669"/>
    <property type="project" value="UniProtKB-UniRule"/>
</dbReference>
<dbReference type="EMBL" id="WNUR01000001">
    <property type="protein sequence ID" value="MDZ7539917.1"/>
    <property type="molecule type" value="Genomic_DNA"/>
</dbReference>
<dbReference type="Pfam" id="PF04073">
    <property type="entry name" value="tRNA_edit"/>
    <property type="match status" value="1"/>
</dbReference>
<keyword evidence="6 12" id="KW-0067">ATP-binding</keyword>
<dbReference type="Pfam" id="PF03129">
    <property type="entry name" value="HGTP_anticodon"/>
    <property type="match status" value="1"/>
</dbReference>
<gene>
    <name evidence="12" type="primary">proS</name>
    <name evidence="14" type="ORF">GNF79_11445</name>
    <name evidence="15" type="ORF">GNF81_07590</name>
    <name evidence="16" type="ORF">GNF83_01410</name>
</gene>
<dbReference type="Proteomes" id="UP001289066">
    <property type="component" value="Unassembled WGS sequence"/>
</dbReference>
<evidence type="ECO:0000256" key="12">
    <source>
        <dbReference type="HAMAP-Rule" id="MF_01569"/>
    </source>
</evidence>
<sequence length="570" mass="63730">MKMSNMLVGTLREVPAEAEIESHKLMLRAGLMRKMAAGIYNYMPLGLKVIENVKNIVREEMNNAGAQEFLASALIPAELWQESGRWDAYGAEMFRLKDRHNRDFCLGPTHEEVFTDIVRNEIKSYKQLPLNLYQIQTKYRDERRPRFGVMRSREFIMKDGYSFDKDQEGLDLAYEKMRKAYVNIFNRCGLDAKAVAADSGAIGGSGSAEFMVKSEVGEDDVVFCTACDYAANIEKAPSTPEHGEKEELMEVEKVETPAVKSIEDLAKFFECSPKKIAKTLIFQADDKVVAVVLRGDREANEVKIANAIGEVIELEMASEEAVKEATGAAVGFAGPMGIKVDMLLVDQEVANMYNFIIGANETDMHLKNVNYGRDFEGVVGDFRNVTIGEKCPECGKEITISRGTEVGHIFKLGTKYSESMGATFIDEDGKAKPFIMGCYGIGVTRTVASIIEQHNDENGIIWPLEVAPYHVSVIPANVKNEEQATKAEEIYNELRKMGVEALLDDRKERAGVKFKDSELMGIPMRITVGKMIGEGQVEFKLRNGGEVETLSIEEVYNRVREEFERANLSL</sequence>
<dbReference type="InterPro" id="IPR007214">
    <property type="entry name" value="YbaK/aa-tRNA-synth-assoc-dom"/>
</dbReference>
<dbReference type="InterPro" id="IPR036621">
    <property type="entry name" value="Anticodon-bd_dom_sf"/>
</dbReference>
<keyword evidence="5 12" id="KW-0547">Nucleotide-binding</keyword>
<dbReference type="Proteomes" id="UP001291306">
    <property type="component" value="Unassembled WGS sequence"/>
</dbReference>
<evidence type="ECO:0000256" key="8">
    <source>
        <dbReference type="ARBA" id="ARBA00023146"/>
    </source>
</evidence>
<evidence type="ECO:0000256" key="2">
    <source>
        <dbReference type="ARBA" id="ARBA00011738"/>
    </source>
</evidence>
<dbReference type="InterPro" id="IPR004500">
    <property type="entry name" value="Pro-tRNA-synth_IIa_bac-type"/>
</dbReference>
<dbReference type="InterPro" id="IPR006195">
    <property type="entry name" value="aa-tRNA-synth_II"/>
</dbReference>
<keyword evidence="4 12" id="KW-0436">Ligase</keyword>
<comment type="catalytic activity">
    <reaction evidence="9 12">
        <text>tRNA(Pro) + L-proline + ATP = L-prolyl-tRNA(Pro) + AMP + diphosphate</text>
        <dbReference type="Rhea" id="RHEA:14305"/>
        <dbReference type="Rhea" id="RHEA-COMP:9700"/>
        <dbReference type="Rhea" id="RHEA-COMP:9702"/>
        <dbReference type="ChEBI" id="CHEBI:30616"/>
        <dbReference type="ChEBI" id="CHEBI:33019"/>
        <dbReference type="ChEBI" id="CHEBI:60039"/>
        <dbReference type="ChEBI" id="CHEBI:78442"/>
        <dbReference type="ChEBI" id="CHEBI:78532"/>
        <dbReference type="ChEBI" id="CHEBI:456215"/>
        <dbReference type="EC" id="6.1.1.15"/>
    </reaction>
</comment>
<dbReference type="Gene3D" id="3.40.50.800">
    <property type="entry name" value="Anticodon-binding domain"/>
    <property type="match status" value="1"/>
</dbReference>
<evidence type="ECO:0000256" key="6">
    <source>
        <dbReference type="ARBA" id="ARBA00022840"/>
    </source>
</evidence>
<evidence type="ECO:0000256" key="1">
    <source>
        <dbReference type="ARBA" id="ARBA00004496"/>
    </source>
</evidence>
<dbReference type="InterPro" id="IPR050062">
    <property type="entry name" value="Pro-tRNA_synthetase"/>
</dbReference>
<keyword evidence="8 12" id="KW-0030">Aminoacyl-tRNA synthetase</keyword>
<dbReference type="FunFam" id="3.30.930.10:FF:000065">
    <property type="entry name" value="Proline--tRNA ligase"/>
    <property type="match status" value="1"/>
</dbReference>
<dbReference type="EMBL" id="WNVG01000020">
    <property type="protein sequence ID" value="MDZ5032655.1"/>
    <property type="molecule type" value="Genomic_DNA"/>
</dbReference>
<comment type="function">
    <text evidence="10 12">Catalyzes the attachment of proline to tRNA(Pro) in a two-step reaction: proline is first activated by ATP to form Pro-AMP and then transferred to the acceptor end of tRNA(Pro). As ProRS can inadvertently accommodate and process non-cognate amino acids such as alanine and cysteine, to avoid such errors it has two additional distinct editing activities against alanine. One activity is designated as 'pretransfer' editing and involves the tRNA(Pro)-independent hydrolysis of activated Ala-AMP. The other activity is designated 'posttransfer' editing and involves deacylation of mischarged Ala-tRNA(Pro). The misacylated Cys-tRNA(Pro) is not edited by ProRS.</text>
</comment>
<evidence type="ECO:0000256" key="9">
    <source>
        <dbReference type="ARBA" id="ARBA00047671"/>
    </source>
</evidence>
<evidence type="ECO:0000256" key="5">
    <source>
        <dbReference type="ARBA" id="ARBA00022741"/>
    </source>
</evidence>